<sequence>MSTMEDAERLRRTYLLTIAQHEVNVFQLNIAQHVRGRRRWRRGQRKRQFWTRAWILRRRQFGLCDQLMVELRREDPKSFRNFMRMPPEMFDEILELVRGRLTKQHKWFREPLEPGLKLASVIWRLDPSLLT</sequence>
<evidence type="ECO:0000313" key="3">
    <source>
        <dbReference type="Proteomes" id="UP000770661"/>
    </source>
</evidence>
<evidence type="ECO:0000313" key="1">
    <source>
        <dbReference type="EMBL" id="KAG0706164.1"/>
    </source>
</evidence>
<dbReference type="AlphaFoldDB" id="A0A8J5BTA3"/>
<proteinExistence type="predicted"/>
<dbReference type="OrthoDB" id="1681765at2759"/>
<comment type="caution">
    <text evidence="1">The sequence shown here is derived from an EMBL/GenBank/DDBJ whole genome shotgun (WGS) entry which is preliminary data.</text>
</comment>
<name>A0A8J5BTA3_CHIOP</name>
<organism evidence="1 3">
    <name type="scientific">Chionoecetes opilio</name>
    <name type="common">Atlantic snow crab</name>
    <name type="synonym">Cancer opilio</name>
    <dbReference type="NCBI Taxonomy" id="41210"/>
    <lineage>
        <taxon>Eukaryota</taxon>
        <taxon>Metazoa</taxon>
        <taxon>Ecdysozoa</taxon>
        <taxon>Arthropoda</taxon>
        <taxon>Crustacea</taxon>
        <taxon>Multicrustacea</taxon>
        <taxon>Malacostraca</taxon>
        <taxon>Eumalacostraca</taxon>
        <taxon>Eucarida</taxon>
        <taxon>Decapoda</taxon>
        <taxon>Pleocyemata</taxon>
        <taxon>Brachyura</taxon>
        <taxon>Eubrachyura</taxon>
        <taxon>Majoidea</taxon>
        <taxon>Majidae</taxon>
        <taxon>Chionoecetes</taxon>
    </lineage>
</organism>
<dbReference type="Proteomes" id="UP000770661">
    <property type="component" value="Unassembled WGS sequence"/>
</dbReference>
<reference evidence="1" key="1">
    <citation type="submission" date="2020-07" db="EMBL/GenBank/DDBJ databases">
        <title>The High-quality genome of the commercially important snow crab, Chionoecetes opilio.</title>
        <authorList>
            <person name="Jeong J.-H."/>
            <person name="Ryu S."/>
        </authorList>
    </citation>
    <scope>NUCLEOTIDE SEQUENCE</scope>
    <source>
        <strain evidence="1">MADBK_172401_WGS</strain>
        <tissue evidence="1">Digestive gland</tissue>
    </source>
</reference>
<dbReference type="EMBL" id="JACEEZ010001888">
    <property type="protein sequence ID" value="KAG0728730.1"/>
    <property type="molecule type" value="Genomic_DNA"/>
</dbReference>
<evidence type="ECO:0000313" key="2">
    <source>
        <dbReference type="EMBL" id="KAG0728730.1"/>
    </source>
</evidence>
<accession>A0A8J5BTA3</accession>
<dbReference type="EMBL" id="JACEEZ010024961">
    <property type="protein sequence ID" value="KAG0706164.1"/>
    <property type="molecule type" value="Genomic_DNA"/>
</dbReference>
<keyword evidence="3" id="KW-1185">Reference proteome</keyword>
<protein>
    <submittedName>
        <fullName evidence="1">Uncharacterized protein</fullName>
    </submittedName>
</protein>
<gene>
    <name evidence="1" type="ORF">GWK47_002698</name>
    <name evidence="2" type="ORF">GWK47_031885</name>
</gene>